<dbReference type="Pfam" id="PF17876">
    <property type="entry name" value="CSD2"/>
    <property type="match status" value="1"/>
</dbReference>
<evidence type="ECO:0000259" key="4">
    <source>
        <dbReference type="SMART" id="SM00955"/>
    </source>
</evidence>
<keyword evidence="3" id="KW-0269">Exonuclease</keyword>
<dbReference type="SUPFAM" id="SSF50249">
    <property type="entry name" value="Nucleic acid-binding proteins"/>
    <property type="match status" value="2"/>
</dbReference>
<evidence type="ECO:0000256" key="2">
    <source>
        <dbReference type="ARBA" id="ARBA00022801"/>
    </source>
</evidence>
<dbReference type="Gene3D" id="2.40.50.140">
    <property type="entry name" value="Nucleic acid-binding proteins"/>
    <property type="match status" value="2"/>
</dbReference>
<keyword evidence="2" id="KW-0378">Hydrolase</keyword>
<name>A0A7Y2EBK0_UNCEI</name>
<evidence type="ECO:0000256" key="3">
    <source>
        <dbReference type="ARBA" id="ARBA00022839"/>
    </source>
</evidence>
<dbReference type="GO" id="GO:0004540">
    <property type="term" value="F:RNA nuclease activity"/>
    <property type="evidence" value="ECO:0007669"/>
    <property type="project" value="InterPro"/>
</dbReference>
<evidence type="ECO:0000313" key="5">
    <source>
        <dbReference type="EMBL" id="NNF08050.1"/>
    </source>
</evidence>
<dbReference type="Pfam" id="PF00773">
    <property type="entry name" value="RNB"/>
    <property type="match status" value="1"/>
</dbReference>
<dbReference type="Proteomes" id="UP000547674">
    <property type="component" value="Unassembled WGS sequence"/>
</dbReference>
<feature type="domain" description="RNB" evidence="4">
    <location>
        <begin position="243"/>
        <end position="467"/>
    </location>
</feature>
<dbReference type="InterPro" id="IPR040476">
    <property type="entry name" value="CSD2"/>
</dbReference>
<feature type="non-terminal residue" evidence="5">
    <location>
        <position position="467"/>
    </location>
</feature>
<dbReference type="InterPro" id="IPR013223">
    <property type="entry name" value="RNase_B_OB_dom"/>
</dbReference>
<keyword evidence="1" id="KW-0540">Nuclease</keyword>
<dbReference type="PANTHER" id="PTHR23355:SF9">
    <property type="entry name" value="DIS3-LIKE EXONUCLEASE 2"/>
    <property type="match status" value="1"/>
</dbReference>
<dbReference type="InterPro" id="IPR050180">
    <property type="entry name" value="RNR_Ribonuclease"/>
</dbReference>
<dbReference type="Pfam" id="PF08206">
    <property type="entry name" value="OB_RNB"/>
    <property type="match status" value="1"/>
</dbReference>
<dbReference type="GO" id="GO:0004527">
    <property type="term" value="F:exonuclease activity"/>
    <property type="evidence" value="ECO:0007669"/>
    <property type="project" value="UniProtKB-KW"/>
</dbReference>
<dbReference type="GO" id="GO:0006402">
    <property type="term" value="P:mRNA catabolic process"/>
    <property type="evidence" value="ECO:0007669"/>
    <property type="project" value="TreeGrafter"/>
</dbReference>
<gene>
    <name evidence="5" type="ORF">HKN21_14905</name>
</gene>
<proteinExistence type="predicted"/>
<dbReference type="InterPro" id="IPR012340">
    <property type="entry name" value="NA-bd_OB-fold"/>
</dbReference>
<dbReference type="GO" id="GO:0005829">
    <property type="term" value="C:cytosol"/>
    <property type="evidence" value="ECO:0007669"/>
    <property type="project" value="TreeGrafter"/>
</dbReference>
<reference evidence="5 6" key="1">
    <citation type="submission" date="2020-03" db="EMBL/GenBank/DDBJ databases">
        <title>Metabolic flexibility allows generalist bacteria to become dominant in a frequently disturbed ecosystem.</title>
        <authorList>
            <person name="Chen Y.-J."/>
            <person name="Leung P.M."/>
            <person name="Bay S.K."/>
            <person name="Hugenholtz P."/>
            <person name="Kessler A.J."/>
            <person name="Shelley G."/>
            <person name="Waite D.W."/>
            <person name="Cook P.L."/>
            <person name="Greening C."/>
        </authorList>
    </citation>
    <scope>NUCLEOTIDE SEQUENCE [LARGE SCALE GENOMIC DNA]</scope>
    <source>
        <strain evidence="5">SS_bin_28</strain>
    </source>
</reference>
<dbReference type="AlphaFoldDB" id="A0A7Y2EBK0"/>
<dbReference type="PANTHER" id="PTHR23355">
    <property type="entry name" value="RIBONUCLEASE"/>
    <property type="match status" value="1"/>
</dbReference>
<dbReference type="SMART" id="SM00955">
    <property type="entry name" value="RNB"/>
    <property type="match status" value="1"/>
</dbReference>
<dbReference type="EMBL" id="JABDJR010000602">
    <property type="protein sequence ID" value="NNF08050.1"/>
    <property type="molecule type" value="Genomic_DNA"/>
</dbReference>
<accession>A0A7Y2EBK0</accession>
<dbReference type="GO" id="GO:0003723">
    <property type="term" value="F:RNA binding"/>
    <property type="evidence" value="ECO:0007669"/>
    <property type="project" value="InterPro"/>
</dbReference>
<dbReference type="InterPro" id="IPR001900">
    <property type="entry name" value="RNase_II/R"/>
</dbReference>
<comment type="caution">
    <text evidence="5">The sequence shown here is derived from an EMBL/GenBank/DDBJ whole genome shotgun (WGS) entry which is preliminary data.</text>
</comment>
<sequence>MADFLKQPVLDALERAGRPLKSKELARELDVPTRRYRAFREFLKGLVASGELYRVKHGRYAPPEKINLVRGSLSVIKSGAAFLVRDGAGDDVFIPADGRVTAFHRDRVVVRIEHTRRGKLEGRVVRVLERAREEFVGTLNKTKHFAFVKADDPRFNRDILIPPDELGDAEDGAKVTAKIIDWGSLTSAPVGSVTEVLGQVGDPGLDILMIIKNNGLPESFPEEVEEAAAKIPDKIPKKEIASRLDLRDVEVVTIDPPTARDFDDALSMTQDKDGNYEIGVHIADVSHYVRHDDIIDREAWNRATSVYLVDRVLPMLPEKLSNNLCSLNPDVDRLAMSAMVTMTPRGRILGYRIEDTVIRSNRRFAYEEVQAYFDGEEGATDNVGEQRSLIDDLRKMAGVLNQKRRLRGALDFDLPSSRVLLDEKGFPTEIKKVVRTESNRLVEEFMLLANEIVAKHLKGLKKPAPYR</sequence>
<evidence type="ECO:0000313" key="6">
    <source>
        <dbReference type="Proteomes" id="UP000547674"/>
    </source>
</evidence>
<organism evidence="5 6">
    <name type="scientific">Eiseniibacteriota bacterium</name>
    <dbReference type="NCBI Taxonomy" id="2212470"/>
    <lineage>
        <taxon>Bacteria</taxon>
        <taxon>Candidatus Eiseniibacteriota</taxon>
    </lineage>
</organism>
<protein>
    <submittedName>
        <fullName evidence="5">RNB domain-containing ribonuclease</fullName>
    </submittedName>
</protein>
<evidence type="ECO:0000256" key="1">
    <source>
        <dbReference type="ARBA" id="ARBA00022722"/>
    </source>
</evidence>